<evidence type="ECO:0000313" key="3">
    <source>
        <dbReference type="Proteomes" id="UP000325797"/>
    </source>
</evidence>
<gene>
    <name evidence="2" type="ORF">FRZ61_31890</name>
</gene>
<evidence type="ECO:0000313" key="2">
    <source>
        <dbReference type="EMBL" id="QEX23253.1"/>
    </source>
</evidence>
<feature type="compositionally biased region" description="Polar residues" evidence="1">
    <location>
        <begin position="1"/>
        <end position="14"/>
    </location>
</feature>
<organism evidence="2 3">
    <name type="scientific">Hypericibacter adhaerens</name>
    <dbReference type="NCBI Taxonomy" id="2602016"/>
    <lineage>
        <taxon>Bacteria</taxon>
        <taxon>Pseudomonadati</taxon>
        <taxon>Pseudomonadota</taxon>
        <taxon>Alphaproteobacteria</taxon>
        <taxon>Rhodospirillales</taxon>
        <taxon>Dongiaceae</taxon>
        <taxon>Hypericibacter</taxon>
    </lineage>
</organism>
<sequence>MMGTSKHTTPPSHLSTDDPHLDRLLNPAQFYKHPRDVIDDPYLGLSEKRAILSSWASDACAVESRPAFRQIPGTPAPVSFDDIMDTLRRLDDPARPPATAPSLPPDNAVCSPIA</sequence>
<dbReference type="Proteomes" id="UP000325797">
    <property type="component" value="Chromosome"/>
</dbReference>
<accession>A0A5J6N2T5</accession>
<dbReference type="EMBL" id="CP042582">
    <property type="protein sequence ID" value="QEX23253.1"/>
    <property type="molecule type" value="Genomic_DNA"/>
</dbReference>
<feature type="compositionally biased region" description="Pro residues" evidence="1">
    <location>
        <begin position="95"/>
        <end position="104"/>
    </location>
</feature>
<proteinExistence type="predicted"/>
<keyword evidence="3" id="KW-1185">Reference proteome</keyword>
<evidence type="ECO:0000256" key="1">
    <source>
        <dbReference type="SAM" id="MobiDB-lite"/>
    </source>
</evidence>
<protein>
    <submittedName>
        <fullName evidence="2">Uncharacterized protein</fullName>
    </submittedName>
</protein>
<feature type="region of interest" description="Disordered" evidence="1">
    <location>
        <begin position="1"/>
        <end position="21"/>
    </location>
</feature>
<dbReference type="KEGG" id="hadh:FRZ61_31890"/>
<reference evidence="2 3" key="1">
    <citation type="submission" date="2019-08" db="EMBL/GenBank/DDBJ databases">
        <title>Hyperibacter terrae gen. nov., sp. nov. and Hyperibacter viscosus sp. nov., two new members in the family Rhodospirillaceae isolated from the rhizosphere of Hypericum perforatum.</title>
        <authorList>
            <person name="Noviana Z."/>
        </authorList>
    </citation>
    <scope>NUCLEOTIDE SEQUENCE [LARGE SCALE GENOMIC DNA]</scope>
    <source>
        <strain evidence="2 3">R5959</strain>
    </source>
</reference>
<dbReference type="AlphaFoldDB" id="A0A5J6N2T5"/>
<feature type="region of interest" description="Disordered" evidence="1">
    <location>
        <begin position="90"/>
        <end position="114"/>
    </location>
</feature>
<dbReference type="OrthoDB" id="7477898at2"/>
<name>A0A5J6N2T5_9PROT</name>
<dbReference type="RefSeq" id="WP_151118665.1">
    <property type="nucleotide sequence ID" value="NZ_CP042582.1"/>
</dbReference>